<evidence type="ECO:0000313" key="1">
    <source>
        <dbReference type="EMBL" id="JAH77050.1"/>
    </source>
</evidence>
<reference evidence="1" key="2">
    <citation type="journal article" date="2015" name="Fish Shellfish Immunol.">
        <title>Early steps in the European eel (Anguilla anguilla)-Vibrio vulnificus interaction in the gills: Role of the RtxA13 toxin.</title>
        <authorList>
            <person name="Callol A."/>
            <person name="Pajuelo D."/>
            <person name="Ebbesson L."/>
            <person name="Teles M."/>
            <person name="MacKenzie S."/>
            <person name="Amaro C."/>
        </authorList>
    </citation>
    <scope>NUCLEOTIDE SEQUENCE</scope>
</reference>
<reference evidence="1" key="1">
    <citation type="submission" date="2014-11" db="EMBL/GenBank/DDBJ databases">
        <authorList>
            <person name="Amaro Gonzalez C."/>
        </authorList>
    </citation>
    <scope>NUCLEOTIDE SEQUENCE</scope>
</reference>
<dbReference type="EMBL" id="GBXM01031527">
    <property type="protein sequence ID" value="JAH77050.1"/>
    <property type="molecule type" value="Transcribed_RNA"/>
</dbReference>
<organism evidence="1">
    <name type="scientific">Anguilla anguilla</name>
    <name type="common">European freshwater eel</name>
    <name type="synonym">Muraena anguilla</name>
    <dbReference type="NCBI Taxonomy" id="7936"/>
    <lineage>
        <taxon>Eukaryota</taxon>
        <taxon>Metazoa</taxon>
        <taxon>Chordata</taxon>
        <taxon>Craniata</taxon>
        <taxon>Vertebrata</taxon>
        <taxon>Euteleostomi</taxon>
        <taxon>Actinopterygii</taxon>
        <taxon>Neopterygii</taxon>
        <taxon>Teleostei</taxon>
        <taxon>Anguilliformes</taxon>
        <taxon>Anguillidae</taxon>
        <taxon>Anguilla</taxon>
    </lineage>
</organism>
<protein>
    <submittedName>
        <fullName evidence="1">Uncharacterized protein</fullName>
    </submittedName>
</protein>
<name>A0A0E9VHZ4_ANGAN</name>
<proteinExistence type="predicted"/>
<dbReference type="AlphaFoldDB" id="A0A0E9VHZ4"/>
<accession>A0A0E9VHZ4</accession>
<sequence>MEETSEVADLYIDARFKSYTVLNAVTSPVSSTLVEVLPNKQCCGSL</sequence>